<evidence type="ECO:0000313" key="2">
    <source>
        <dbReference type="EMBL" id="AAM01827.1"/>
    </source>
</evidence>
<dbReference type="CDD" id="cd11378">
    <property type="entry name" value="DUF296"/>
    <property type="match status" value="1"/>
</dbReference>
<organism evidence="2 3">
    <name type="scientific">Methanopyrus kandleri (strain AV19 / DSM 6324 / JCM 9639 / NBRC 100938)</name>
    <dbReference type="NCBI Taxonomy" id="190192"/>
    <lineage>
        <taxon>Archaea</taxon>
        <taxon>Methanobacteriati</taxon>
        <taxon>Methanobacteriota</taxon>
        <taxon>Methanomada group</taxon>
        <taxon>Methanopyri</taxon>
        <taxon>Methanopyrales</taxon>
        <taxon>Methanopyraceae</taxon>
        <taxon>Methanopyrus</taxon>
    </lineage>
</organism>
<evidence type="ECO:0000313" key="3">
    <source>
        <dbReference type="Proteomes" id="UP000001826"/>
    </source>
</evidence>
<dbReference type="KEGG" id="mka:MK0612"/>
<dbReference type="Pfam" id="PF03479">
    <property type="entry name" value="PCC"/>
    <property type="match status" value="1"/>
</dbReference>
<dbReference type="PROSITE" id="PS51742">
    <property type="entry name" value="PPC"/>
    <property type="match status" value="1"/>
</dbReference>
<gene>
    <name evidence="2" type="ordered locus">MK0612</name>
</gene>
<dbReference type="SUPFAM" id="SSF117856">
    <property type="entry name" value="AF0104/ALDC/Ptd012-like"/>
    <property type="match status" value="1"/>
</dbReference>
<proteinExistence type="predicted"/>
<dbReference type="EnsemblBacteria" id="AAM01827">
    <property type="protein sequence ID" value="AAM01827"/>
    <property type="gene ID" value="MK0612"/>
</dbReference>
<accession>Q8TXP8</accession>
<sequence length="141" mass="16028">MIEERVEGAELRVVRLEPGERFPESVDTSRWRNSVVVSGKGSVRALRWRLGDTPVFETRGKFELISLEGLLFDDGSYHLHASVSDENGHTLSGHVKGFEVYTTVELVLLRLNARLERGRDPHTGYRELTRVIPSARDTRAR</sequence>
<dbReference type="HOGENOM" id="CLU_114051_3_0_2"/>
<dbReference type="Gene3D" id="3.30.1330.80">
    <property type="entry name" value="Hypothetical protein, similar to alpha- acetolactate decarboxylase, domain 2"/>
    <property type="match status" value="1"/>
</dbReference>
<dbReference type="EMBL" id="AE009439">
    <property type="protein sequence ID" value="AAM01827.1"/>
    <property type="molecule type" value="Genomic_DNA"/>
</dbReference>
<dbReference type="GO" id="GO:0003677">
    <property type="term" value="F:DNA binding"/>
    <property type="evidence" value="ECO:0007669"/>
    <property type="project" value="UniProtKB-KW"/>
</dbReference>
<dbReference type="InParanoid" id="Q8TXP8"/>
<name>Q8TXP8_METKA</name>
<keyword evidence="3" id="KW-1185">Reference proteome</keyword>
<dbReference type="Proteomes" id="UP000001826">
    <property type="component" value="Chromosome"/>
</dbReference>
<dbReference type="STRING" id="190192.MK0612"/>
<dbReference type="PANTHER" id="PTHR34988">
    <property type="entry name" value="PROTEIN, PUTATIVE-RELATED"/>
    <property type="match status" value="1"/>
</dbReference>
<evidence type="ECO:0000259" key="1">
    <source>
        <dbReference type="PROSITE" id="PS51742"/>
    </source>
</evidence>
<dbReference type="AlphaFoldDB" id="Q8TXP8"/>
<protein>
    <submittedName>
        <fullName evidence="2">Predicted DNA-binding protein containing a PD1-like DNA-binding motif</fullName>
    </submittedName>
</protein>
<dbReference type="InterPro" id="IPR005175">
    <property type="entry name" value="PPC_dom"/>
</dbReference>
<dbReference type="PaxDb" id="190192-MK0612"/>
<feature type="domain" description="PPC" evidence="1">
    <location>
        <begin position="1"/>
        <end position="131"/>
    </location>
</feature>
<reference evidence="2 3" key="1">
    <citation type="journal article" date="2002" name="Proc. Natl. Acad. Sci. U.S.A.">
        <title>The complete genome of hyperthermophile Methanopyrus kandleri AV19 and monophyly of archaeal methanogens.</title>
        <authorList>
            <person name="Slesarev A.I."/>
            <person name="Mezhevaya K.V."/>
            <person name="Makarova K.S."/>
            <person name="Polushin N.N."/>
            <person name="Shcherbinina O.V."/>
            <person name="Shakhova V.V."/>
            <person name="Belova G.I."/>
            <person name="Aravind L."/>
            <person name="Natale D.A."/>
            <person name="Rogozin I.B."/>
            <person name="Tatusov R.L."/>
            <person name="Wolf Y.I."/>
            <person name="Stetter K.O."/>
            <person name="Malykh A.G."/>
            <person name="Koonin E.V."/>
            <person name="Kozyavkin S.A."/>
        </authorList>
    </citation>
    <scope>NUCLEOTIDE SEQUENCE [LARGE SCALE GENOMIC DNA]</scope>
    <source>
        <strain evidence="3">AV19 / DSM 6324 / JCM 9639 / NBRC 100938</strain>
    </source>
</reference>
<dbReference type="PANTHER" id="PTHR34988:SF1">
    <property type="entry name" value="DNA-BINDING PROTEIN"/>
    <property type="match status" value="1"/>
</dbReference>
<keyword evidence="2" id="KW-0238">DNA-binding</keyword>